<feature type="region of interest" description="Disordered" evidence="1">
    <location>
        <begin position="1"/>
        <end position="85"/>
    </location>
</feature>
<dbReference type="AlphaFoldDB" id="A0AAV5V656"/>
<sequence length="155" mass="17094">QESTMVRTKSRRATDGETGAVNSETSYRKPRKRVRPKKYGGKKSKQELSTAIYNGDGGTIEPTGEGCEEEEEKEGEECGGEGEMEEVVDGQYGIPDGDYEEVEGVSDDGEEEWELVDEVGEEEGGGEGVLVKQEEAEKVIVKKEIDELVQNDNLR</sequence>
<dbReference type="EMBL" id="BTSY01000002">
    <property type="protein sequence ID" value="GMT13767.1"/>
    <property type="molecule type" value="Genomic_DNA"/>
</dbReference>
<reference evidence="2" key="1">
    <citation type="submission" date="2023-10" db="EMBL/GenBank/DDBJ databases">
        <title>Genome assembly of Pristionchus species.</title>
        <authorList>
            <person name="Yoshida K."/>
            <person name="Sommer R.J."/>
        </authorList>
    </citation>
    <scope>NUCLEOTIDE SEQUENCE</scope>
    <source>
        <strain evidence="2">RS5133</strain>
    </source>
</reference>
<proteinExistence type="predicted"/>
<gene>
    <name evidence="2" type="ORF">PFISCL1PPCAC_5064</name>
</gene>
<keyword evidence="3" id="KW-1185">Reference proteome</keyword>
<comment type="caution">
    <text evidence="2">The sequence shown here is derived from an EMBL/GenBank/DDBJ whole genome shotgun (WGS) entry which is preliminary data.</text>
</comment>
<feature type="non-terminal residue" evidence="2">
    <location>
        <position position="155"/>
    </location>
</feature>
<evidence type="ECO:0000313" key="3">
    <source>
        <dbReference type="Proteomes" id="UP001432322"/>
    </source>
</evidence>
<protein>
    <submittedName>
        <fullName evidence="2">Uncharacterized protein</fullName>
    </submittedName>
</protein>
<feature type="compositionally biased region" description="Basic residues" evidence="1">
    <location>
        <begin position="28"/>
        <end position="43"/>
    </location>
</feature>
<feature type="non-terminal residue" evidence="2">
    <location>
        <position position="1"/>
    </location>
</feature>
<feature type="compositionally biased region" description="Acidic residues" evidence="1">
    <location>
        <begin position="66"/>
        <end position="85"/>
    </location>
</feature>
<accession>A0AAV5V656</accession>
<organism evidence="2 3">
    <name type="scientific">Pristionchus fissidentatus</name>
    <dbReference type="NCBI Taxonomy" id="1538716"/>
    <lineage>
        <taxon>Eukaryota</taxon>
        <taxon>Metazoa</taxon>
        <taxon>Ecdysozoa</taxon>
        <taxon>Nematoda</taxon>
        <taxon>Chromadorea</taxon>
        <taxon>Rhabditida</taxon>
        <taxon>Rhabditina</taxon>
        <taxon>Diplogasteromorpha</taxon>
        <taxon>Diplogasteroidea</taxon>
        <taxon>Neodiplogasteridae</taxon>
        <taxon>Pristionchus</taxon>
    </lineage>
</organism>
<dbReference type="Proteomes" id="UP001432322">
    <property type="component" value="Unassembled WGS sequence"/>
</dbReference>
<evidence type="ECO:0000313" key="2">
    <source>
        <dbReference type="EMBL" id="GMT13767.1"/>
    </source>
</evidence>
<evidence type="ECO:0000256" key="1">
    <source>
        <dbReference type="SAM" id="MobiDB-lite"/>
    </source>
</evidence>
<name>A0AAV5V656_9BILA</name>